<comment type="caution">
    <text evidence="2">The sequence shown here is derived from an EMBL/GenBank/DDBJ whole genome shotgun (WGS) entry which is preliminary data.</text>
</comment>
<proteinExistence type="predicted"/>
<dbReference type="SMART" id="SM00317">
    <property type="entry name" value="SET"/>
    <property type="match status" value="1"/>
</dbReference>
<dbReference type="AlphaFoldDB" id="A0AAE0ISF1"/>
<dbReference type="InterPro" id="IPR046341">
    <property type="entry name" value="SET_dom_sf"/>
</dbReference>
<protein>
    <recommendedName>
        <fullName evidence="1">SET domain-containing protein</fullName>
    </recommendedName>
</protein>
<sequence>MADTAAGFDASKQGKAPDAFLAKHPKDSPAVRIGFVNSTVGYGLFAARKIVKEEYIFHEEPILKALFNEKFSSDKRIVDSQYQVYKDMAAAADRPNDKRHNNHFSTSDMKALQTAFPNFAAKTGVFPPHFAATHPILDNDLGMYLVHGRFDGSTITREEYEAYSAAVVVPRVNFVPTEADIREACLDFFKHYAFEDMRKTVVARVAGVDAAIPSSSNASSNACIYLLGSLINHCCTHKYTEEKGPNCTWRIGSTGLVRFIRDKHIAVQATRDIREGEQLTWDYGKREKGFVCECETCKTSGVIIGIGCGIV</sequence>
<organism evidence="2 3">
    <name type="scientific">Apodospora peruviana</name>
    <dbReference type="NCBI Taxonomy" id="516989"/>
    <lineage>
        <taxon>Eukaryota</taxon>
        <taxon>Fungi</taxon>
        <taxon>Dikarya</taxon>
        <taxon>Ascomycota</taxon>
        <taxon>Pezizomycotina</taxon>
        <taxon>Sordariomycetes</taxon>
        <taxon>Sordariomycetidae</taxon>
        <taxon>Sordariales</taxon>
        <taxon>Lasiosphaeriaceae</taxon>
        <taxon>Apodospora</taxon>
    </lineage>
</organism>
<dbReference type="SUPFAM" id="SSF82199">
    <property type="entry name" value="SET domain"/>
    <property type="match status" value="1"/>
</dbReference>
<keyword evidence="3" id="KW-1185">Reference proteome</keyword>
<evidence type="ECO:0000313" key="3">
    <source>
        <dbReference type="Proteomes" id="UP001283341"/>
    </source>
</evidence>
<dbReference type="Gene3D" id="2.170.270.10">
    <property type="entry name" value="SET domain"/>
    <property type="match status" value="1"/>
</dbReference>
<gene>
    <name evidence="2" type="ORF">B0H66DRAFT_62097</name>
</gene>
<feature type="domain" description="SET" evidence="1">
    <location>
        <begin position="29"/>
        <end position="284"/>
    </location>
</feature>
<reference evidence="2" key="1">
    <citation type="journal article" date="2023" name="Mol. Phylogenet. Evol.">
        <title>Genome-scale phylogeny and comparative genomics of the fungal order Sordariales.</title>
        <authorList>
            <person name="Hensen N."/>
            <person name="Bonometti L."/>
            <person name="Westerberg I."/>
            <person name="Brannstrom I.O."/>
            <person name="Guillou S."/>
            <person name="Cros-Aarteil S."/>
            <person name="Calhoun S."/>
            <person name="Haridas S."/>
            <person name="Kuo A."/>
            <person name="Mondo S."/>
            <person name="Pangilinan J."/>
            <person name="Riley R."/>
            <person name="LaButti K."/>
            <person name="Andreopoulos B."/>
            <person name="Lipzen A."/>
            <person name="Chen C."/>
            <person name="Yan M."/>
            <person name="Daum C."/>
            <person name="Ng V."/>
            <person name="Clum A."/>
            <person name="Steindorff A."/>
            <person name="Ohm R.A."/>
            <person name="Martin F."/>
            <person name="Silar P."/>
            <person name="Natvig D.O."/>
            <person name="Lalanne C."/>
            <person name="Gautier V."/>
            <person name="Ament-Velasquez S.L."/>
            <person name="Kruys A."/>
            <person name="Hutchinson M.I."/>
            <person name="Powell A.J."/>
            <person name="Barry K."/>
            <person name="Miller A.N."/>
            <person name="Grigoriev I.V."/>
            <person name="Debuchy R."/>
            <person name="Gladieux P."/>
            <person name="Hiltunen Thoren M."/>
            <person name="Johannesson H."/>
        </authorList>
    </citation>
    <scope>NUCLEOTIDE SEQUENCE</scope>
    <source>
        <strain evidence="2">CBS 118394</strain>
    </source>
</reference>
<accession>A0AAE0ISF1</accession>
<dbReference type="PANTHER" id="PTHR12197:SF294">
    <property type="entry name" value="POTENTIAL PROTEIN LYSINE METHYLTRANSFERASE SET6"/>
    <property type="match status" value="1"/>
</dbReference>
<dbReference type="EMBL" id="JAUEDM010000001">
    <property type="protein sequence ID" value="KAK3330431.1"/>
    <property type="molecule type" value="Genomic_DNA"/>
</dbReference>
<dbReference type="InterPro" id="IPR001214">
    <property type="entry name" value="SET_dom"/>
</dbReference>
<dbReference type="PROSITE" id="PS50280">
    <property type="entry name" value="SET"/>
    <property type="match status" value="1"/>
</dbReference>
<evidence type="ECO:0000313" key="2">
    <source>
        <dbReference type="EMBL" id="KAK3330431.1"/>
    </source>
</evidence>
<dbReference type="Proteomes" id="UP001283341">
    <property type="component" value="Unassembled WGS sequence"/>
</dbReference>
<name>A0AAE0ISF1_9PEZI</name>
<reference evidence="2" key="2">
    <citation type="submission" date="2023-06" db="EMBL/GenBank/DDBJ databases">
        <authorList>
            <consortium name="Lawrence Berkeley National Laboratory"/>
            <person name="Haridas S."/>
            <person name="Hensen N."/>
            <person name="Bonometti L."/>
            <person name="Westerberg I."/>
            <person name="Brannstrom I.O."/>
            <person name="Guillou S."/>
            <person name="Cros-Aarteil S."/>
            <person name="Calhoun S."/>
            <person name="Kuo A."/>
            <person name="Mondo S."/>
            <person name="Pangilinan J."/>
            <person name="Riley R."/>
            <person name="Labutti K."/>
            <person name="Andreopoulos B."/>
            <person name="Lipzen A."/>
            <person name="Chen C."/>
            <person name="Yanf M."/>
            <person name="Daum C."/>
            <person name="Ng V."/>
            <person name="Clum A."/>
            <person name="Steindorff A."/>
            <person name="Ohm R."/>
            <person name="Martin F."/>
            <person name="Silar P."/>
            <person name="Natvig D."/>
            <person name="Lalanne C."/>
            <person name="Gautier V."/>
            <person name="Ament-Velasquez S.L."/>
            <person name="Kruys A."/>
            <person name="Hutchinson M.I."/>
            <person name="Powell A.J."/>
            <person name="Barry K."/>
            <person name="Miller A.N."/>
            <person name="Grigoriev I.V."/>
            <person name="Debuchy R."/>
            <person name="Gladieux P."/>
            <person name="Thoren M.H."/>
            <person name="Johannesson H."/>
        </authorList>
    </citation>
    <scope>NUCLEOTIDE SEQUENCE</scope>
    <source>
        <strain evidence="2">CBS 118394</strain>
    </source>
</reference>
<dbReference type="Pfam" id="PF00856">
    <property type="entry name" value="SET"/>
    <property type="match status" value="1"/>
</dbReference>
<dbReference type="PANTHER" id="PTHR12197">
    <property type="entry name" value="HISTONE-LYSINE N-METHYLTRANSFERASE SMYD"/>
    <property type="match status" value="1"/>
</dbReference>
<dbReference type="InterPro" id="IPR050869">
    <property type="entry name" value="H3K4_H4K5_MeTrfase"/>
</dbReference>
<evidence type="ECO:0000259" key="1">
    <source>
        <dbReference type="PROSITE" id="PS50280"/>
    </source>
</evidence>
<dbReference type="GO" id="GO:0005634">
    <property type="term" value="C:nucleus"/>
    <property type="evidence" value="ECO:0007669"/>
    <property type="project" value="TreeGrafter"/>
</dbReference>